<dbReference type="Proteomes" id="UP000077667">
    <property type="component" value="Chromosome"/>
</dbReference>
<keyword evidence="3" id="KW-1185">Reference proteome</keyword>
<feature type="domain" description="Metallo-beta-lactamase" evidence="1">
    <location>
        <begin position="7"/>
        <end position="189"/>
    </location>
</feature>
<dbReference type="SUPFAM" id="SSF56281">
    <property type="entry name" value="Metallo-hydrolase/oxidoreductase"/>
    <property type="match status" value="1"/>
</dbReference>
<dbReference type="RefSeq" id="WP_067757978.1">
    <property type="nucleotide sequence ID" value="NZ_CP015772.1"/>
</dbReference>
<keyword evidence="2" id="KW-0378">Hydrolase</keyword>
<dbReference type="OrthoDB" id="9789133at2"/>
<proteinExistence type="predicted"/>
<protein>
    <submittedName>
        <fullName evidence="2">Hydrolase</fullName>
    </submittedName>
</protein>
<dbReference type="STRING" id="1176587.A8C56_15655"/>
<evidence type="ECO:0000313" key="2">
    <source>
        <dbReference type="EMBL" id="ANH82208.1"/>
    </source>
</evidence>
<dbReference type="InterPro" id="IPR036866">
    <property type="entry name" value="RibonucZ/Hydroxyglut_hydro"/>
</dbReference>
<accession>A0A1A9I3G3</accession>
<organism evidence="2 3">
    <name type="scientific">Niabella ginsenosidivorans</name>
    <dbReference type="NCBI Taxonomy" id="1176587"/>
    <lineage>
        <taxon>Bacteria</taxon>
        <taxon>Pseudomonadati</taxon>
        <taxon>Bacteroidota</taxon>
        <taxon>Chitinophagia</taxon>
        <taxon>Chitinophagales</taxon>
        <taxon>Chitinophagaceae</taxon>
        <taxon>Niabella</taxon>
    </lineage>
</organism>
<evidence type="ECO:0000313" key="3">
    <source>
        <dbReference type="Proteomes" id="UP000077667"/>
    </source>
</evidence>
<dbReference type="Pfam" id="PF13483">
    <property type="entry name" value="Lactamase_B_3"/>
    <property type="match status" value="1"/>
</dbReference>
<evidence type="ECO:0000259" key="1">
    <source>
        <dbReference type="SMART" id="SM00849"/>
    </source>
</evidence>
<dbReference type="InterPro" id="IPR050114">
    <property type="entry name" value="UPF0173_UPF0282_UlaG_hydrolase"/>
</dbReference>
<dbReference type="NCBIfam" id="NF001911">
    <property type="entry name" value="PRK00685.1"/>
    <property type="match status" value="1"/>
</dbReference>
<dbReference type="AlphaFoldDB" id="A0A1A9I3G3"/>
<sequence>MKFTFYGQSCFQLELGGKKFLFDPFIAGNELAKDVDINRIEADYILVSHGHGDHTADLIPIAKRTGALVISNFEIITWLGQQGITNSHPMNFGSYDFEFGTLTYMQAQHSSSLSDGTYAGAAGGFILASDQGNFYYSGDTSLMLDMQLVPYYARVDVAILPIGGNFTMNAKDALKASDFIQCNNIVGVHFDTFGYIKIDHEKAKKLFNDAGKKLLIPEIGATYDV</sequence>
<dbReference type="InterPro" id="IPR001279">
    <property type="entry name" value="Metallo-B-lactamas"/>
</dbReference>
<reference evidence="2 3" key="1">
    <citation type="submission" date="2016-05" db="EMBL/GenBank/DDBJ databases">
        <title>Niabella ginsenosidivorans BS26 whole genome sequencing.</title>
        <authorList>
            <person name="Im W.T."/>
            <person name="Siddiqi M.Z."/>
        </authorList>
    </citation>
    <scope>NUCLEOTIDE SEQUENCE [LARGE SCALE GENOMIC DNA]</scope>
    <source>
        <strain evidence="2 3">BS26</strain>
    </source>
</reference>
<dbReference type="PANTHER" id="PTHR43546:SF3">
    <property type="entry name" value="UPF0173 METAL-DEPENDENT HYDROLASE MJ1163"/>
    <property type="match status" value="1"/>
</dbReference>
<name>A0A1A9I3G3_9BACT</name>
<dbReference type="PANTHER" id="PTHR43546">
    <property type="entry name" value="UPF0173 METAL-DEPENDENT HYDROLASE MJ1163-RELATED"/>
    <property type="match status" value="1"/>
</dbReference>
<dbReference type="GO" id="GO:0016787">
    <property type="term" value="F:hydrolase activity"/>
    <property type="evidence" value="ECO:0007669"/>
    <property type="project" value="UniProtKB-KW"/>
</dbReference>
<dbReference type="KEGG" id="nia:A8C56_15655"/>
<dbReference type="EMBL" id="CP015772">
    <property type="protein sequence ID" value="ANH82208.1"/>
    <property type="molecule type" value="Genomic_DNA"/>
</dbReference>
<dbReference type="SMART" id="SM00849">
    <property type="entry name" value="Lactamase_B"/>
    <property type="match status" value="1"/>
</dbReference>
<gene>
    <name evidence="2" type="ORF">A8C56_15655</name>
</gene>
<dbReference type="Gene3D" id="3.60.15.10">
    <property type="entry name" value="Ribonuclease Z/Hydroxyacylglutathione hydrolase-like"/>
    <property type="match status" value="1"/>
</dbReference>